<evidence type="ECO:0000259" key="1">
    <source>
        <dbReference type="Pfam" id="PF13470"/>
    </source>
</evidence>
<dbReference type="Pfam" id="PF13470">
    <property type="entry name" value="PIN_3"/>
    <property type="match status" value="1"/>
</dbReference>
<dbReference type="EMBL" id="LCLM01000032">
    <property type="protein sequence ID" value="KKU16467.1"/>
    <property type="molecule type" value="Genomic_DNA"/>
</dbReference>
<dbReference type="NCBIfam" id="TIGR00305">
    <property type="entry name" value="putative toxin-antitoxin system toxin component, PIN family"/>
    <property type="match status" value="1"/>
</dbReference>
<reference evidence="2 3" key="1">
    <citation type="journal article" date="2015" name="Nature">
        <title>rRNA introns, odd ribosomes, and small enigmatic genomes across a large radiation of phyla.</title>
        <authorList>
            <person name="Brown C.T."/>
            <person name="Hug L.A."/>
            <person name="Thomas B.C."/>
            <person name="Sharon I."/>
            <person name="Castelle C.J."/>
            <person name="Singh A."/>
            <person name="Wilkins M.J."/>
            <person name="Williams K.H."/>
            <person name="Banfield J.F."/>
        </authorList>
    </citation>
    <scope>NUCLEOTIDE SEQUENCE [LARGE SCALE GENOMIC DNA]</scope>
</reference>
<dbReference type="PANTHER" id="PTHR34610">
    <property type="entry name" value="SSL7007 PROTEIN"/>
    <property type="match status" value="1"/>
</dbReference>
<dbReference type="InterPro" id="IPR029060">
    <property type="entry name" value="PIN-like_dom_sf"/>
</dbReference>
<dbReference type="Proteomes" id="UP000034922">
    <property type="component" value="Unassembled WGS sequence"/>
</dbReference>
<gene>
    <name evidence="2" type="ORF">UX25_C0032G0015</name>
</gene>
<feature type="domain" description="PIN" evidence="1">
    <location>
        <begin position="5"/>
        <end position="101"/>
    </location>
</feature>
<name>A0A0G1N838_9BACT</name>
<dbReference type="PANTHER" id="PTHR34610:SF3">
    <property type="entry name" value="SSL7007 PROTEIN"/>
    <property type="match status" value="1"/>
</dbReference>
<accession>A0A0G1N838</accession>
<dbReference type="InterPro" id="IPR002716">
    <property type="entry name" value="PIN_dom"/>
</dbReference>
<dbReference type="STRING" id="1618589.UX25_C0032G0015"/>
<organism evidence="2 3">
    <name type="scientific">Candidatus Woesebacteria bacterium GW2011_GWC2_45_9</name>
    <dbReference type="NCBI Taxonomy" id="1618589"/>
    <lineage>
        <taxon>Bacteria</taxon>
        <taxon>Candidatus Woeseibacteriota</taxon>
    </lineage>
</organism>
<dbReference type="InterPro" id="IPR002850">
    <property type="entry name" value="PIN_toxin-like"/>
</dbReference>
<sequence>MKPPKVVFDTNIFISAILFGGNPLRCLEMSWEGKIIVVTSKAILLELAEKMNKKFDWEEEEVRNLIEGITKFAGIVEPEEPEEKEVAQEAKADFIVSGDKRHILPLNKFEGTKIISAADFIKQFTRGSI</sequence>
<evidence type="ECO:0000313" key="3">
    <source>
        <dbReference type="Proteomes" id="UP000034922"/>
    </source>
</evidence>
<evidence type="ECO:0000313" key="2">
    <source>
        <dbReference type="EMBL" id="KKU16467.1"/>
    </source>
</evidence>
<protein>
    <recommendedName>
        <fullName evidence="1">PIN domain-containing protein</fullName>
    </recommendedName>
</protein>
<comment type="caution">
    <text evidence="2">The sequence shown here is derived from an EMBL/GenBank/DDBJ whole genome shotgun (WGS) entry which is preliminary data.</text>
</comment>
<dbReference type="AlphaFoldDB" id="A0A0G1N838"/>
<proteinExistence type="predicted"/>
<dbReference type="SUPFAM" id="SSF88723">
    <property type="entry name" value="PIN domain-like"/>
    <property type="match status" value="1"/>
</dbReference>